<dbReference type="PRINTS" id="PR00320">
    <property type="entry name" value="GPROTEINBRPT"/>
</dbReference>
<feature type="repeat" description="WD" evidence="3">
    <location>
        <begin position="88"/>
        <end position="129"/>
    </location>
</feature>
<dbReference type="EMBL" id="PDCK01000040">
    <property type="protein sequence ID" value="PRQ54132.1"/>
    <property type="molecule type" value="Genomic_DNA"/>
</dbReference>
<feature type="repeat" description="WD" evidence="3">
    <location>
        <begin position="508"/>
        <end position="549"/>
    </location>
</feature>
<dbReference type="InterPro" id="IPR001680">
    <property type="entry name" value="WD40_rpt"/>
</dbReference>
<dbReference type="STRING" id="74649.A0A2P6S629"/>
<name>A0A2P6S629_ROSCH</name>
<keyword evidence="2" id="KW-0677">Repeat</keyword>
<dbReference type="SUPFAM" id="SSF50978">
    <property type="entry name" value="WD40 repeat-like"/>
    <property type="match status" value="2"/>
</dbReference>
<feature type="repeat" description="WD" evidence="3">
    <location>
        <begin position="466"/>
        <end position="507"/>
    </location>
</feature>
<feature type="region of interest" description="Disordered" evidence="4">
    <location>
        <begin position="261"/>
        <end position="297"/>
    </location>
</feature>
<dbReference type="GO" id="GO:0030490">
    <property type="term" value="P:maturation of SSU-rRNA"/>
    <property type="evidence" value="ECO:0007669"/>
    <property type="project" value="TreeGrafter"/>
</dbReference>
<dbReference type="InterPro" id="IPR036322">
    <property type="entry name" value="WD40_repeat_dom_sf"/>
</dbReference>
<dbReference type="AlphaFoldDB" id="A0A2P6S629"/>
<dbReference type="Proteomes" id="UP000238479">
    <property type="component" value="Chromosome 2"/>
</dbReference>
<gene>
    <name evidence="5" type="ORF">RchiOBHm_Chr2g0174151</name>
</gene>
<dbReference type="GO" id="GO:0034388">
    <property type="term" value="C:Pwp2p-containing subcomplex of 90S preribosome"/>
    <property type="evidence" value="ECO:0007669"/>
    <property type="project" value="TreeGrafter"/>
</dbReference>
<dbReference type="PROSITE" id="PS00678">
    <property type="entry name" value="WD_REPEATS_1"/>
    <property type="match status" value="1"/>
</dbReference>
<dbReference type="Pfam" id="PF00400">
    <property type="entry name" value="WD40"/>
    <property type="match status" value="5"/>
</dbReference>
<evidence type="ECO:0000256" key="2">
    <source>
        <dbReference type="ARBA" id="ARBA00022737"/>
    </source>
</evidence>
<dbReference type="GO" id="GO:0032040">
    <property type="term" value="C:small-subunit processome"/>
    <property type="evidence" value="ECO:0007669"/>
    <property type="project" value="TreeGrafter"/>
</dbReference>
<dbReference type="PANTHER" id="PTHR19853:SF0">
    <property type="entry name" value="WD REPEAT-CONTAINING PROTEIN 3"/>
    <property type="match status" value="1"/>
</dbReference>
<sequence>MVKSYLRYEQGAAFGVIVFGGSNITYDGSGKHLVAMALETLHVWHARQGICSKTLTPSLEHPTLIACGYGDGSIRIWDSDTETCDNIFNWHNGAVTALRYNERGDMVASGGQDKDIVLWDVEMGEGRYRLRRHADQVLFYVGSWKLESNPVLHADHSEIWSIDRDPDEKYLVSGSADRELRFYTIKHNLEGGQSISNGNGTEIVSFEDNKWEVLKLFGEYNKRQSKYRVATVRFNKSGNLLACQEAGKTVEISNVLNEAESKRKAKRRLRRKKEKKNAKGEPEVMEDGDTNHEAGEEGNNHVVTVSDVFEHLQTIRAAKKILTKKTHTIELQGHRSSIRSLTLSSDNSFVMSTSDTEVKLWNPSTGNCLHTIDIPNLVSGFILHNNKYALVGSKGGNMEIIDTGNATVTEVVEAHGGSVQSIVRLPNENGFVTGSLDGYVKFWEYEVKQKSPQVYYMDKLNPFLTLFGHKLPVLCMDASSDGDLIVTGSQDKNLKIWGLDFGDCHKSMFFHRSSVKQVKFVSNTHYVVSVGKDKQVNYWDADKFELLLTIEGHHEGVCCLAISNLGDFFVTGSVDRSICCWDRTDKPFFWSYLLLLKEERLFST</sequence>
<reference evidence="5 6" key="1">
    <citation type="journal article" date="2018" name="Nat. Genet.">
        <title>The Rosa genome provides new insights in the design of modern roses.</title>
        <authorList>
            <person name="Bendahmane M."/>
        </authorList>
    </citation>
    <scope>NUCLEOTIDE SEQUENCE [LARGE SCALE GENOMIC DNA]</scope>
    <source>
        <strain evidence="6">cv. Old Blush</strain>
    </source>
</reference>
<feature type="repeat" description="WD" evidence="3">
    <location>
        <begin position="331"/>
        <end position="371"/>
    </location>
</feature>
<dbReference type="PANTHER" id="PTHR19853">
    <property type="entry name" value="WD REPEAT CONTAINING PROTEIN 3 WDR3"/>
    <property type="match status" value="1"/>
</dbReference>
<keyword evidence="6" id="KW-1185">Reference proteome</keyword>
<feature type="compositionally biased region" description="Basic residues" evidence="4">
    <location>
        <begin position="263"/>
        <end position="276"/>
    </location>
</feature>
<dbReference type="SMART" id="SM00320">
    <property type="entry name" value="WD40"/>
    <property type="match status" value="9"/>
</dbReference>
<organism evidence="5 6">
    <name type="scientific">Rosa chinensis</name>
    <name type="common">China rose</name>
    <dbReference type="NCBI Taxonomy" id="74649"/>
    <lineage>
        <taxon>Eukaryota</taxon>
        <taxon>Viridiplantae</taxon>
        <taxon>Streptophyta</taxon>
        <taxon>Embryophyta</taxon>
        <taxon>Tracheophyta</taxon>
        <taxon>Spermatophyta</taxon>
        <taxon>Magnoliopsida</taxon>
        <taxon>eudicotyledons</taxon>
        <taxon>Gunneridae</taxon>
        <taxon>Pentapetalae</taxon>
        <taxon>rosids</taxon>
        <taxon>fabids</taxon>
        <taxon>Rosales</taxon>
        <taxon>Rosaceae</taxon>
        <taxon>Rosoideae</taxon>
        <taxon>Rosoideae incertae sedis</taxon>
        <taxon>Rosa</taxon>
    </lineage>
</organism>
<evidence type="ECO:0000256" key="1">
    <source>
        <dbReference type="ARBA" id="ARBA00022574"/>
    </source>
</evidence>
<dbReference type="Gene3D" id="2.130.10.10">
    <property type="entry name" value="YVTN repeat-like/Quinoprotein amine dehydrogenase"/>
    <property type="match status" value="4"/>
</dbReference>
<proteinExistence type="predicted"/>
<dbReference type="CDD" id="cd00200">
    <property type="entry name" value="WD40"/>
    <property type="match status" value="1"/>
</dbReference>
<dbReference type="InterPro" id="IPR051570">
    <property type="entry name" value="TBC1_cilium_biogenesis"/>
</dbReference>
<protein>
    <submittedName>
        <fullName evidence="5">Putative transcription factor WD40-like family</fullName>
    </submittedName>
</protein>
<evidence type="ECO:0000256" key="3">
    <source>
        <dbReference type="PROSITE-ProRule" id="PRU00221"/>
    </source>
</evidence>
<dbReference type="GO" id="GO:0030515">
    <property type="term" value="F:snoRNA binding"/>
    <property type="evidence" value="ECO:0007669"/>
    <property type="project" value="TreeGrafter"/>
</dbReference>
<dbReference type="Gramene" id="PRQ54132">
    <property type="protein sequence ID" value="PRQ54132"/>
    <property type="gene ID" value="RchiOBHm_Chr2g0174151"/>
</dbReference>
<dbReference type="PROSITE" id="PS50082">
    <property type="entry name" value="WD_REPEATS_2"/>
    <property type="match status" value="7"/>
</dbReference>
<dbReference type="Pfam" id="PF25172">
    <property type="entry name" value="Beta-prop_WDR3_2nd"/>
    <property type="match status" value="1"/>
</dbReference>
<keyword evidence="1 3" id="KW-0853">WD repeat</keyword>
<feature type="repeat" description="WD" evidence="3">
    <location>
        <begin position="412"/>
        <end position="453"/>
    </location>
</feature>
<feature type="repeat" description="WD" evidence="3">
    <location>
        <begin position="550"/>
        <end position="582"/>
    </location>
</feature>
<evidence type="ECO:0000256" key="4">
    <source>
        <dbReference type="SAM" id="MobiDB-lite"/>
    </source>
</evidence>
<evidence type="ECO:0000313" key="6">
    <source>
        <dbReference type="Proteomes" id="UP000238479"/>
    </source>
</evidence>
<dbReference type="InterPro" id="IPR015943">
    <property type="entry name" value="WD40/YVTN_repeat-like_dom_sf"/>
</dbReference>
<accession>A0A2P6S629</accession>
<dbReference type="InterPro" id="IPR019775">
    <property type="entry name" value="WD40_repeat_CS"/>
</dbReference>
<dbReference type="InterPro" id="IPR020472">
    <property type="entry name" value="WD40_PAC1"/>
</dbReference>
<dbReference type="PROSITE" id="PS50294">
    <property type="entry name" value="WD_REPEATS_REGION"/>
    <property type="match status" value="6"/>
</dbReference>
<feature type="repeat" description="WD" evidence="3">
    <location>
        <begin position="152"/>
        <end position="186"/>
    </location>
</feature>
<evidence type="ECO:0000313" key="5">
    <source>
        <dbReference type="EMBL" id="PRQ54132.1"/>
    </source>
</evidence>
<comment type="caution">
    <text evidence="5">The sequence shown here is derived from an EMBL/GenBank/DDBJ whole genome shotgun (WGS) entry which is preliminary data.</text>
</comment>